<organism evidence="1 2">
    <name type="scientific">Rheinheimera tilapiae</name>
    <dbReference type="NCBI Taxonomy" id="875043"/>
    <lineage>
        <taxon>Bacteria</taxon>
        <taxon>Pseudomonadati</taxon>
        <taxon>Pseudomonadota</taxon>
        <taxon>Gammaproteobacteria</taxon>
        <taxon>Chromatiales</taxon>
        <taxon>Chromatiaceae</taxon>
        <taxon>Rheinheimera</taxon>
    </lineage>
</organism>
<proteinExistence type="predicted"/>
<protein>
    <submittedName>
        <fullName evidence="1">Uncharacterized protein</fullName>
    </submittedName>
</protein>
<sequence>MSFTSSQLNQQIQRCAGSLQARRAQRQQVQHRLIVRLKTPLLLAGGLVLTLSLLQHLSVGAAERRKGRSSWLQQLPVWLFALWQSVQHVRVLPQQRTTSQQRAAAKQANA</sequence>
<evidence type="ECO:0000313" key="1">
    <source>
        <dbReference type="EMBL" id="MFC0046969.1"/>
    </source>
</evidence>
<dbReference type="Proteomes" id="UP001589813">
    <property type="component" value="Unassembled WGS sequence"/>
</dbReference>
<name>A0ABV6B7X1_9GAMM</name>
<dbReference type="EMBL" id="JBHLXP010000001">
    <property type="protein sequence ID" value="MFC0046969.1"/>
    <property type="molecule type" value="Genomic_DNA"/>
</dbReference>
<accession>A0ABV6B7X1</accession>
<dbReference type="RefSeq" id="WP_377239743.1">
    <property type="nucleotide sequence ID" value="NZ_JBHLXP010000001.1"/>
</dbReference>
<keyword evidence="2" id="KW-1185">Reference proteome</keyword>
<evidence type="ECO:0000313" key="2">
    <source>
        <dbReference type="Proteomes" id="UP001589813"/>
    </source>
</evidence>
<gene>
    <name evidence="1" type="ORF">ACFFJP_01535</name>
</gene>
<reference evidence="1 2" key="1">
    <citation type="submission" date="2024-09" db="EMBL/GenBank/DDBJ databases">
        <authorList>
            <person name="Sun Q."/>
            <person name="Mori K."/>
        </authorList>
    </citation>
    <scope>NUCLEOTIDE SEQUENCE [LARGE SCALE GENOMIC DNA]</scope>
    <source>
        <strain evidence="1 2">KCTC 23315</strain>
    </source>
</reference>
<comment type="caution">
    <text evidence="1">The sequence shown here is derived from an EMBL/GenBank/DDBJ whole genome shotgun (WGS) entry which is preliminary data.</text>
</comment>